<dbReference type="EMBL" id="MCFC01000086">
    <property type="protein sequence ID" value="ORY22906.1"/>
    <property type="molecule type" value="Genomic_DNA"/>
</dbReference>
<evidence type="ECO:0000256" key="1">
    <source>
        <dbReference type="SAM" id="MobiDB-lite"/>
    </source>
</evidence>
<feature type="region of interest" description="Disordered" evidence="1">
    <location>
        <begin position="1"/>
        <end position="38"/>
    </location>
</feature>
<proteinExistence type="predicted"/>
<name>A0A1Y2AK65_9TREE</name>
<feature type="compositionally biased region" description="Polar residues" evidence="1">
    <location>
        <begin position="9"/>
        <end position="21"/>
    </location>
</feature>
<dbReference type="InParanoid" id="A0A1Y2AK65"/>
<organism evidence="2 3">
    <name type="scientific">Naematelia encephala</name>
    <dbReference type="NCBI Taxonomy" id="71784"/>
    <lineage>
        <taxon>Eukaryota</taxon>
        <taxon>Fungi</taxon>
        <taxon>Dikarya</taxon>
        <taxon>Basidiomycota</taxon>
        <taxon>Agaricomycotina</taxon>
        <taxon>Tremellomycetes</taxon>
        <taxon>Tremellales</taxon>
        <taxon>Naemateliaceae</taxon>
        <taxon>Naematelia</taxon>
    </lineage>
</organism>
<evidence type="ECO:0000313" key="2">
    <source>
        <dbReference type="EMBL" id="ORY22906.1"/>
    </source>
</evidence>
<sequence length="298" mass="31767">MPVSAPTGKPSTSAITISREQSGPLVPAGSSSQTSGQSATTILSFQAGTNKYFLKRRGSSQAKKSVVEVIPHSNKRQRLTPASIVPLSGLELSQHVTIPESNPPAMEDDTEAYEEHDNSKVGSSLCWIHRRVMLITKLQAVPTLPVPQGGSPNLQQLMVAGGAVESASSIAPSKDVIFPGMTRSSLQPGIFVASSTLLSRFGRCIDNPRDTRAILEDAKALPVSASTASSSIASSSFMVALSELRSTKGYVGAAVDDAQSRILYLAVVEDNINVERELSIMGLVSCYLRPVWRERSRS</sequence>
<evidence type="ECO:0000313" key="3">
    <source>
        <dbReference type="Proteomes" id="UP000193986"/>
    </source>
</evidence>
<dbReference type="AlphaFoldDB" id="A0A1Y2AK65"/>
<comment type="caution">
    <text evidence="2">The sequence shown here is derived from an EMBL/GenBank/DDBJ whole genome shotgun (WGS) entry which is preliminary data.</text>
</comment>
<feature type="compositionally biased region" description="Low complexity" evidence="1">
    <location>
        <begin position="28"/>
        <end position="38"/>
    </location>
</feature>
<keyword evidence="3" id="KW-1185">Reference proteome</keyword>
<dbReference type="Proteomes" id="UP000193986">
    <property type="component" value="Unassembled WGS sequence"/>
</dbReference>
<accession>A0A1Y2AK65</accession>
<reference evidence="2 3" key="1">
    <citation type="submission" date="2016-07" db="EMBL/GenBank/DDBJ databases">
        <title>Pervasive Adenine N6-methylation of Active Genes in Fungi.</title>
        <authorList>
            <consortium name="DOE Joint Genome Institute"/>
            <person name="Mondo S.J."/>
            <person name="Dannebaum R.O."/>
            <person name="Kuo R.C."/>
            <person name="Labutti K."/>
            <person name="Haridas S."/>
            <person name="Kuo A."/>
            <person name="Salamov A."/>
            <person name="Ahrendt S.R."/>
            <person name="Lipzen A."/>
            <person name="Sullivan W."/>
            <person name="Andreopoulos W.B."/>
            <person name="Clum A."/>
            <person name="Lindquist E."/>
            <person name="Daum C."/>
            <person name="Ramamoorthy G.K."/>
            <person name="Gryganskyi A."/>
            <person name="Culley D."/>
            <person name="Magnuson J.K."/>
            <person name="James T.Y."/>
            <person name="O'Malley M.A."/>
            <person name="Stajich J.E."/>
            <person name="Spatafora J.W."/>
            <person name="Visel A."/>
            <person name="Grigoriev I.V."/>
        </authorList>
    </citation>
    <scope>NUCLEOTIDE SEQUENCE [LARGE SCALE GENOMIC DNA]</scope>
    <source>
        <strain evidence="2 3">68-887.2</strain>
    </source>
</reference>
<gene>
    <name evidence="2" type="ORF">BCR39DRAFT_368758</name>
</gene>
<protein>
    <submittedName>
        <fullName evidence="2">Uncharacterized protein</fullName>
    </submittedName>
</protein>